<proteinExistence type="predicted"/>
<keyword evidence="1 3" id="KW-0808">Transferase</keyword>
<sequence length="870" mass="95062">MESPPPYEAQGGSSTPASSNNYVAPVPSDADRSAFISSGSGLLVRSSLTTYGDVNIWIDVQENLGDLPAAVAPKVKEYALDPQGSVPSLNIVMFAIGDEDDLRPFISLAIELIVSHSHRIRIATQEIHEGLFNQAKNFLAGRTGRDGRVGLNDKLEMYPLSAPPDASLSTWTKNQKTLEPTLRSLYRSTFSTSTVPTNSHFAADLIISAPNVPCQVSIAELLGLPLHILSTNPCSPTIILPHSGAIVQRSNTNASLTNYLSYPIYENQVWHALGRIINEFRVASLGLPTLTKMEGPGVLDRLKVPFTYCWSPSLLKKPEDWREHIDVTGFIFDHQEQVDFHPSDDLLCFLENGKEPVYVKLDLPNSDSTNVINSFITALLKTNNRAIVDVKGLQMKNGENPDIFIVSEVAPVPYQWLLSERRISTICHSDSASLDLAAMRAGIPAIIVAIGRPLSFWGRQIHQVGIAARAVSSDALNCEAMVSALEEALSLRVQSAAKEYGSQLSIEDGTKRAAEAIHKHLPLLSMRCDIIPSRAAIWYSPEYNLHLSGIAAGVLVDEGKLSFKTLEPNRPKEYPVNIADSDPIIGGAQAFFLALTASVLNVLHMFNQPIPEREIDISTQQPVTISQVQNPSGGWTWSYEQATRQRVPITDFRSGLKEARDELTTGVKDGMKALVMEPLYGFKERGPIGGVFGLVRGGVSLVTRPLGSGISAVRYGAEGAIREVDGRSTKLFSLDYSSPAESLRPSRKAASIEELRQITSEDRKRILEEFKHAKSDEATESRKVWDEAISLGKTPERSSDGIEIGRYTSPLSSEADKSSKKWWKGKGKGKGKERVSETTLGPHSLQSSSGLTSGDTSSHADEKFWPSGEK</sequence>
<organism evidence="3 4">
    <name type="scientific">Cryptococcus neoformans Tu259-1</name>
    <dbReference type="NCBI Taxonomy" id="1230072"/>
    <lineage>
        <taxon>Eukaryota</taxon>
        <taxon>Fungi</taxon>
        <taxon>Dikarya</taxon>
        <taxon>Basidiomycota</taxon>
        <taxon>Agaricomycotina</taxon>
        <taxon>Tremellomycetes</taxon>
        <taxon>Tremellales</taxon>
        <taxon>Cryptococcaceae</taxon>
        <taxon>Cryptococcus</taxon>
        <taxon>Cryptococcus neoformans species complex</taxon>
    </lineage>
</organism>
<dbReference type="OrthoDB" id="5835829at2759"/>
<dbReference type="Gene3D" id="3.40.50.2000">
    <property type="entry name" value="Glycogen Phosphorylase B"/>
    <property type="match status" value="2"/>
</dbReference>
<gene>
    <name evidence="3" type="ORF">C361_04686</name>
</gene>
<evidence type="ECO:0000313" key="4">
    <source>
        <dbReference type="Proteomes" id="UP000199727"/>
    </source>
</evidence>
<feature type="compositionally biased region" description="Low complexity" evidence="2">
    <location>
        <begin position="844"/>
        <end position="857"/>
    </location>
</feature>
<evidence type="ECO:0000313" key="3">
    <source>
        <dbReference type="EMBL" id="OXG17695.1"/>
    </source>
</evidence>
<dbReference type="CDD" id="cd03784">
    <property type="entry name" value="GT1_Gtf-like"/>
    <property type="match status" value="1"/>
</dbReference>
<feature type="region of interest" description="Disordered" evidence="2">
    <location>
        <begin position="1"/>
        <end position="24"/>
    </location>
</feature>
<evidence type="ECO:0000256" key="1">
    <source>
        <dbReference type="ARBA" id="ARBA00022679"/>
    </source>
</evidence>
<dbReference type="AlphaFoldDB" id="A0A854QA80"/>
<feature type="region of interest" description="Disordered" evidence="2">
    <location>
        <begin position="794"/>
        <end position="870"/>
    </location>
</feature>
<feature type="compositionally biased region" description="Basic and acidic residues" evidence="2">
    <location>
        <begin position="858"/>
        <end position="870"/>
    </location>
</feature>
<reference evidence="3 4" key="1">
    <citation type="submission" date="2017-06" db="EMBL/GenBank/DDBJ databases">
        <title>Global population genomics of the pathogenic fungus Cryptococcus neoformans var. grubii.</title>
        <authorList>
            <person name="Cuomo C."/>
            <person name="Litvintseva A."/>
            <person name="Chen Y."/>
            <person name="Young S."/>
            <person name="Zeng Q."/>
            <person name="Chapman S."/>
            <person name="Gujja S."/>
            <person name="Saif S."/>
            <person name="Birren B."/>
        </authorList>
    </citation>
    <scope>NUCLEOTIDE SEQUENCE [LARGE SCALE GENOMIC DNA]</scope>
    <source>
        <strain evidence="3 4">Tu259-1</strain>
    </source>
</reference>
<dbReference type="InterPro" id="IPR050426">
    <property type="entry name" value="Glycosyltransferase_28"/>
</dbReference>
<dbReference type="InterPro" id="IPR002213">
    <property type="entry name" value="UDP_glucos_trans"/>
</dbReference>
<dbReference type="EMBL" id="AMKT01000059">
    <property type="protein sequence ID" value="OXG17695.1"/>
    <property type="molecule type" value="Genomic_DNA"/>
</dbReference>
<dbReference type="Proteomes" id="UP000199727">
    <property type="component" value="Unassembled WGS sequence"/>
</dbReference>
<dbReference type="PANTHER" id="PTHR48050:SF13">
    <property type="entry name" value="STEROL 3-BETA-GLUCOSYLTRANSFERASE UGT80A2"/>
    <property type="match status" value="1"/>
</dbReference>
<feature type="compositionally biased region" description="Basic residues" evidence="2">
    <location>
        <begin position="820"/>
        <end position="829"/>
    </location>
</feature>
<accession>A0A854QA80</accession>
<dbReference type="SUPFAM" id="SSF53756">
    <property type="entry name" value="UDP-Glycosyltransferase/glycogen phosphorylase"/>
    <property type="match status" value="1"/>
</dbReference>
<protein>
    <submittedName>
        <fullName evidence="3">UDP-glucose,sterol transferase</fullName>
    </submittedName>
</protein>
<name>A0A854QA80_CRYNE</name>
<dbReference type="GO" id="GO:0008194">
    <property type="term" value="F:UDP-glycosyltransferase activity"/>
    <property type="evidence" value="ECO:0007669"/>
    <property type="project" value="InterPro"/>
</dbReference>
<dbReference type="PANTHER" id="PTHR48050">
    <property type="entry name" value="STEROL 3-BETA-GLUCOSYLTRANSFERASE"/>
    <property type="match status" value="1"/>
</dbReference>
<comment type="caution">
    <text evidence="3">The sequence shown here is derived from an EMBL/GenBank/DDBJ whole genome shotgun (WGS) entry which is preliminary data.</text>
</comment>
<feature type="compositionally biased region" description="Polar residues" evidence="2">
    <location>
        <begin position="11"/>
        <end position="22"/>
    </location>
</feature>
<evidence type="ECO:0000256" key="2">
    <source>
        <dbReference type="SAM" id="MobiDB-lite"/>
    </source>
</evidence>